<protein>
    <submittedName>
        <fullName evidence="1">Uncharacterized protein</fullName>
    </submittedName>
</protein>
<organism evidence="1 2">
    <name type="scientific">Vicia faba</name>
    <name type="common">Broad bean</name>
    <name type="synonym">Faba vulgaris</name>
    <dbReference type="NCBI Taxonomy" id="3906"/>
    <lineage>
        <taxon>Eukaryota</taxon>
        <taxon>Viridiplantae</taxon>
        <taxon>Streptophyta</taxon>
        <taxon>Embryophyta</taxon>
        <taxon>Tracheophyta</taxon>
        <taxon>Spermatophyta</taxon>
        <taxon>Magnoliopsida</taxon>
        <taxon>eudicotyledons</taxon>
        <taxon>Gunneridae</taxon>
        <taxon>Pentapetalae</taxon>
        <taxon>rosids</taxon>
        <taxon>fabids</taxon>
        <taxon>Fabales</taxon>
        <taxon>Fabaceae</taxon>
        <taxon>Papilionoideae</taxon>
        <taxon>50 kb inversion clade</taxon>
        <taxon>NPAAA clade</taxon>
        <taxon>Hologalegina</taxon>
        <taxon>IRL clade</taxon>
        <taxon>Fabeae</taxon>
        <taxon>Vicia</taxon>
    </lineage>
</organism>
<evidence type="ECO:0000313" key="2">
    <source>
        <dbReference type="Proteomes" id="UP001157006"/>
    </source>
</evidence>
<proteinExistence type="predicted"/>
<keyword evidence="2" id="KW-1185">Reference proteome</keyword>
<name>A0AAV0ZZG0_VICFA</name>
<gene>
    <name evidence="1" type="ORF">VFH_III100960</name>
</gene>
<reference evidence="1 2" key="1">
    <citation type="submission" date="2023-01" db="EMBL/GenBank/DDBJ databases">
        <authorList>
            <person name="Kreplak J."/>
        </authorList>
    </citation>
    <scope>NUCLEOTIDE SEQUENCE [LARGE SCALE GENOMIC DNA]</scope>
</reference>
<dbReference type="AlphaFoldDB" id="A0AAV0ZZG0"/>
<dbReference type="EMBL" id="OX451738">
    <property type="protein sequence ID" value="CAI8603755.1"/>
    <property type="molecule type" value="Genomic_DNA"/>
</dbReference>
<sequence>MWHSPQEVDRVLNHEVPSQLNCDNMYFCHVNFSDFEGDSNSNVDILDLLYGGFENEGWVNPLTSNEDECIYAILGEGFAKVLLLSDNRLFKQWDPEKISLFSY</sequence>
<evidence type="ECO:0000313" key="1">
    <source>
        <dbReference type="EMBL" id="CAI8603755.1"/>
    </source>
</evidence>
<dbReference type="Proteomes" id="UP001157006">
    <property type="component" value="Chromosome 3"/>
</dbReference>
<accession>A0AAV0ZZG0</accession>